<dbReference type="GO" id="GO:0045927">
    <property type="term" value="P:positive regulation of growth"/>
    <property type="evidence" value="ECO:0007669"/>
    <property type="project" value="InterPro"/>
</dbReference>
<evidence type="ECO:0000313" key="5">
    <source>
        <dbReference type="Proteomes" id="UP001420932"/>
    </source>
</evidence>
<name>A0AAP0L8S5_9MAGN</name>
<feature type="compositionally biased region" description="Polar residues" evidence="1">
    <location>
        <begin position="508"/>
        <end position="521"/>
    </location>
</feature>
<dbReference type="InterPro" id="IPR007700">
    <property type="entry name" value="DUF668"/>
</dbReference>
<sequence>MGSVCSGGAGRRDSVYAAPPKSDEFSGKLKSVKSFDHKHQEEDPVSSFSGIDHYRRNPHYYDSCELGLQPGLKPSTPARTVVAKVPQVGSLLGRAGIVSLERAVEVLDTLGSSMSNLNSHSGFASGMASRGNKILILAFEVANTIVKGANLLQSLSEKNILLLKEEILHSEGVQRLVSTDMEELLRIAAADKRLDSDVTVHKLVREEAELTVQELGTLAQHTAAVSFLFVGEGLVILHSELKNQRKLVRSLQKKSLWSKSLEEVMEKFVDVVAFIHQEMLEAFGNSGTTVIKESNRNVQRLGVSGLALHYANIINQIDNIVSRPSSLPPNVRDTLYHGLPSGVKAALRSRLQLKCSKEELTVAQIKAEMEKTLQWLVPVATNTTKQTSAQNSILRLETLYHAEKEKTESYILELVAWLHYLISQVRQRDYGFKPMGPVRSPTQKIMVVPSEAQNDQHLLSNGKANRIPKLSQVDQDMLDYLSSRRLNPGISKSQEFSTKKKRRGINGLTMSKSSGSSPTREFNISEAVEHAKVDALDVIDGL</sequence>
<protein>
    <submittedName>
        <fullName evidence="4">Uncharacterized protein</fullName>
    </submittedName>
</protein>
<evidence type="ECO:0000313" key="4">
    <source>
        <dbReference type="EMBL" id="KAK9164474.1"/>
    </source>
</evidence>
<organism evidence="4 5">
    <name type="scientific">Stephania yunnanensis</name>
    <dbReference type="NCBI Taxonomy" id="152371"/>
    <lineage>
        <taxon>Eukaryota</taxon>
        <taxon>Viridiplantae</taxon>
        <taxon>Streptophyta</taxon>
        <taxon>Embryophyta</taxon>
        <taxon>Tracheophyta</taxon>
        <taxon>Spermatophyta</taxon>
        <taxon>Magnoliopsida</taxon>
        <taxon>Ranunculales</taxon>
        <taxon>Menispermaceae</taxon>
        <taxon>Menispermoideae</taxon>
        <taxon>Cissampelideae</taxon>
        <taxon>Stephania</taxon>
    </lineage>
</organism>
<keyword evidence="5" id="KW-1185">Reference proteome</keyword>
<feature type="region of interest" description="Disordered" evidence="1">
    <location>
        <begin position="1"/>
        <end position="51"/>
    </location>
</feature>
<comment type="caution">
    <text evidence="4">The sequence shown here is derived from an EMBL/GenBank/DDBJ whole genome shotgun (WGS) entry which is preliminary data.</text>
</comment>
<feature type="domain" description="DUF668" evidence="2">
    <location>
        <begin position="300"/>
        <end position="385"/>
    </location>
</feature>
<evidence type="ECO:0000259" key="3">
    <source>
        <dbReference type="Pfam" id="PF11961"/>
    </source>
</evidence>
<dbReference type="Pfam" id="PF11961">
    <property type="entry name" value="DUF3475"/>
    <property type="match status" value="1"/>
</dbReference>
<evidence type="ECO:0000259" key="2">
    <source>
        <dbReference type="Pfam" id="PF05003"/>
    </source>
</evidence>
<feature type="domain" description="DUF3475" evidence="3">
    <location>
        <begin position="136"/>
        <end position="192"/>
    </location>
</feature>
<dbReference type="Pfam" id="PF05003">
    <property type="entry name" value="DUF668"/>
    <property type="match status" value="1"/>
</dbReference>
<feature type="region of interest" description="Disordered" evidence="1">
    <location>
        <begin position="492"/>
        <end position="521"/>
    </location>
</feature>
<dbReference type="InterPro" id="IPR021864">
    <property type="entry name" value="DUF3475"/>
</dbReference>
<dbReference type="Proteomes" id="UP001420932">
    <property type="component" value="Unassembled WGS sequence"/>
</dbReference>
<proteinExistence type="predicted"/>
<dbReference type="InterPro" id="IPR045021">
    <property type="entry name" value="PSI1/2/3"/>
</dbReference>
<dbReference type="EMBL" id="JBBNAF010000002">
    <property type="protein sequence ID" value="KAK9164474.1"/>
    <property type="molecule type" value="Genomic_DNA"/>
</dbReference>
<dbReference type="AlphaFoldDB" id="A0AAP0L8S5"/>
<feature type="compositionally biased region" description="Basic and acidic residues" evidence="1">
    <location>
        <begin position="21"/>
        <end position="42"/>
    </location>
</feature>
<reference evidence="4 5" key="1">
    <citation type="submission" date="2024-01" db="EMBL/GenBank/DDBJ databases">
        <title>Genome assemblies of Stephania.</title>
        <authorList>
            <person name="Yang L."/>
        </authorList>
    </citation>
    <scope>NUCLEOTIDE SEQUENCE [LARGE SCALE GENOMIC DNA]</scope>
    <source>
        <strain evidence="4">YNDBR</strain>
        <tissue evidence="4">Leaf</tissue>
    </source>
</reference>
<gene>
    <name evidence="4" type="ORF">Syun_005376</name>
</gene>
<dbReference type="PANTHER" id="PTHR31730:SF18">
    <property type="entry name" value="PROTEIN PSK SIMULATOR 2"/>
    <property type="match status" value="1"/>
</dbReference>
<accession>A0AAP0L8S5</accession>
<evidence type="ECO:0000256" key="1">
    <source>
        <dbReference type="SAM" id="MobiDB-lite"/>
    </source>
</evidence>
<dbReference type="PANTHER" id="PTHR31730">
    <property type="entry name" value="OS01G0873900 PROTEIN"/>
    <property type="match status" value="1"/>
</dbReference>